<proteinExistence type="predicted"/>
<dbReference type="Gene3D" id="2.60.40.10">
    <property type="entry name" value="Immunoglobulins"/>
    <property type="match status" value="1"/>
</dbReference>
<keyword evidence="1" id="KW-0812">Transmembrane</keyword>
<comment type="caution">
    <text evidence="3">The sequence shown here is derived from an EMBL/GenBank/DDBJ whole genome shotgun (WGS) entry which is preliminary data.</text>
</comment>
<dbReference type="InterPro" id="IPR042229">
    <property type="entry name" value="Listeria/Bacterioides_rpt_sf"/>
</dbReference>
<dbReference type="Pfam" id="PF16640">
    <property type="entry name" value="Big_3_5"/>
    <property type="match status" value="1"/>
</dbReference>
<name>A0A7X6QZH2_9CELL</name>
<dbReference type="InterPro" id="IPR013783">
    <property type="entry name" value="Ig-like_fold"/>
</dbReference>
<accession>A0A7X6QZH2</accession>
<reference evidence="3 4" key="1">
    <citation type="submission" date="2020-04" db="EMBL/GenBank/DDBJ databases">
        <title>MicrobeNet Type strains.</title>
        <authorList>
            <person name="Nicholson A.C."/>
        </authorList>
    </citation>
    <scope>NUCLEOTIDE SEQUENCE [LARGE SCALE GENOMIC DNA]</scope>
    <source>
        <strain evidence="3 4">ATCC BAA-788</strain>
    </source>
</reference>
<dbReference type="GO" id="GO:0005975">
    <property type="term" value="P:carbohydrate metabolic process"/>
    <property type="evidence" value="ECO:0007669"/>
    <property type="project" value="UniProtKB-ARBA"/>
</dbReference>
<keyword evidence="1" id="KW-0472">Membrane</keyword>
<evidence type="ECO:0000256" key="1">
    <source>
        <dbReference type="SAM" id="Phobius"/>
    </source>
</evidence>
<feature type="transmembrane region" description="Helical" evidence="1">
    <location>
        <begin position="676"/>
        <end position="696"/>
    </location>
</feature>
<dbReference type="AlphaFoldDB" id="A0A7X6QZH2"/>
<gene>
    <name evidence="3" type="ORF">HGA03_10575</name>
</gene>
<keyword evidence="4" id="KW-1185">Reference proteome</keyword>
<dbReference type="GO" id="GO:0030313">
    <property type="term" value="C:cell envelope"/>
    <property type="evidence" value="ECO:0007669"/>
    <property type="project" value="UniProtKB-SubCell"/>
</dbReference>
<dbReference type="InterPro" id="IPR032109">
    <property type="entry name" value="Big_3_5"/>
</dbReference>
<dbReference type="RefSeq" id="WP_168630222.1">
    <property type="nucleotide sequence ID" value="NZ_JAAXOX010000004.1"/>
</dbReference>
<feature type="domain" description="Bacterial Ig-like" evidence="2">
    <location>
        <begin position="543"/>
        <end position="627"/>
    </location>
</feature>
<evidence type="ECO:0000313" key="3">
    <source>
        <dbReference type="EMBL" id="NKY23107.1"/>
    </source>
</evidence>
<keyword evidence="1" id="KW-1133">Transmembrane helix</keyword>
<organism evidence="3 4">
    <name type="scientific">Cellulomonas denverensis</name>
    <dbReference type="NCBI Taxonomy" id="264297"/>
    <lineage>
        <taxon>Bacteria</taxon>
        <taxon>Bacillati</taxon>
        <taxon>Actinomycetota</taxon>
        <taxon>Actinomycetes</taxon>
        <taxon>Micrococcales</taxon>
        <taxon>Cellulomonadaceae</taxon>
        <taxon>Cellulomonas</taxon>
    </lineage>
</organism>
<dbReference type="EMBL" id="JAAXOX010000004">
    <property type="protein sequence ID" value="NKY23107.1"/>
    <property type="molecule type" value="Genomic_DNA"/>
</dbReference>
<dbReference type="Gene3D" id="2.60.40.4270">
    <property type="entry name" value="Listeria-Bacteroides repeat domain"/>
    <property type="match status" value="1"/>
</dbReference>
<evidence type="ECO:0000259" key="2">
    <source>
        <dbReference type="Pfam" id="PF16640"/>
    </source>
</evidence>
<dbReference type="Proteomes" id="UP000581206">
    <property type="component" value="Unassembled WGS sequence"/>
</dbReference>
<protein>
    <recommendedName>
        <fullName evidence="2">Bacterial Ig-like domain-containing protein</fullName>
    </recommendedName>
</protein>
<evidence type="ECO:0000313" key="4">
    <source>
        <dbReference type="Proteomes" id="UP000581206"/>
    </source>
</evidence>
<sequence length="705" mass="68093">MSTGISTAAAATVADYGALATAFSDPAGGGGQATLTADIAQGSAAGLRLAAGGTLTLDLSGFDLTTGSIVLGAGSTLTITDTSAGTPGTLTASYDRTPSGSRQDSVIETNDATLMIEGRAQVSTDDANITFITVAGIGATTGTGTLLIRGDAVVTSDCLGPAIAVGGASVNDATLPVSSATIGGNAQVTATSQYGGGIGGRPGQDGGNLTITDNAVVEATSTQGAGIGGGVNGGNGGTVVIDGDAQVTAISQASASGGSLALGAGIGGGLAAQRDAGARFEGGNGGDVTIGGNAVVTATSERLGAGIGAGDNGMRGGSLHVLDNATVTATSGLAGAGIGGGTGDGAWPEDGNGADVILDGGTTTAINAAQPYQTSAVGVGTGGTDFGSLEINSPAVLVIPAGAVLRIPDGITVPGDGQLRGDGTVVNDGAVQLATDQVDWPVLRLDPHDYLTTFDANGGTGTAAVRTFATTFTAGARELPPPPTRPGYEFLGCADSPLGLVAAASGRAVAPRAVVDFTEDTLLTGDRTLYAQWAASTTTAAATAAAPAIGQDLAVTVTVAAVDPVAGVPVGTVQLFVDGSPVGSPVPVDAAGAATLTYPAVTAGTHTLRVDFTPTDVVWGSSASAPLQFILTEPVVPAAPIPAAPAPAAPGPPADAAPPTTVLTVPLATTGSPEPMPWLGAAALLIVAGAWLARLARHRWTARTR</sequence>